<dbReference type="AlphaFoldDB" id="A0A9Q9LU45"/>
<name>A0A9Q9LU45_9RHOB</name>
<gene>
    <name evidence="2" type="ORF">K3X48_02700</name>
</gene>
<evidence type="ECO:0000313" key="2">
    <source>
        <dbReference type="EMBL" id="UWP95925.1"/>
    </source>
</evidence>
<keyword evidence="1" id="KW-0732">Signal</keyword>
<dbReference type="EMBL" id="CP080776">
    <property type="protein sequence ID" value="UWP95925.1"/>
    <property type="molecule type" value="Genomic_DNA"/>
</dbReference>
<feature type="signal peptide" evidence="1">
    <location>
        <begin position="1"/>
        <end position="28"/>
    </location>
</feature>
<sequence length="110" mass="11679">MNLLLKQRILALALVSGALLLSMQNAYAQGRNCAPRLAVVERLTETYGETRQSIGLATNNTVVEVFASAESGSWTITVTNPQGITCLVAAGRSFEALNEELTPAMLGEPA</sequence>
<organism evidence="2 3">
    <name type="scientific">Aliiroseovarius crassostreae</name>
    <dbReference type="NCBI Taxonomy" id="154981"/>
    <lineage>
        <taxon>Bacteria</taxon>
        <taxon>Pseudomonadati</taxon>
        <taxon>Pseudomonadota</taxon>
        <taxon>Alphaproteobacteria</taxon>
        <taxon>Rhodobacterales</taxon>
        <taxon>Paracoccaceae</taxon>
        <taxon>Aliiroseovarius</taxon>
    </lineage>
</organism>
<proteinExistence type="predicted"/>
<dbReference type="Proteomes" id="UP001057991">
    <property type="component" value="Chromosome"/>
</dbReference>
<dbReference type="RefSeq" id="WP_259776703.1">
    <property type="nucleotide sequence ID" value="NZ_CP080774.1"/>
</dbReference>
<reference evidence="2" key="1">
    <citation type="submission" date="2021-08" db="EMBL/GenBank/DDBJ databases">
        <authorList>
            <person name="Nwanade C."/>
            <person name="Wang M."/>
            <person name="Masoudi A."/>
            <person name="Yu Z."/>
            <person name="Liu J."/>
        </authorList>
    </citation>
    <scope>NUCLEOTIDE SEQUENCE</scope>
    <source>
        <strain evidence="2">S056</strain>
    </source>
</reference>
<accession>A0A9Q9LU45</accession>
<evidence type="ECO:0008006" key="4">
    <source>
        <dbReference type="Google" id="ProtNLM"/>
    </source>
</evidence>
<evidence type="ECO:0000256" key="1">
    <source>
        <dbReference type="SAM" id="SignalP"/>
    </source>
</evidence>
<evidence type="ECO:0000313" key="3">
    <source>
        <dbReference type="Proteomes" id="UP001057991"/>
    </source>
</evidence>
<feature type="chain" id="PRO_5040158275" description="Transmembrane protein" evidence="1">
    <location>
        <begin position="29"/>
        <end position="110"/>
    </location>
</feature>
<protein>
    <recommendedName>
        <fullName evidence="4">Transmembrane protein</fullName>
    </recommendedName>
</protein>